<dbReference type="Pfam" id="PF13540">
    <property type="entry name" value="RCC1_2"/>
    <property type="match status" value="1"/>
</dbReference>
<dbReference type="PROSITE" id="PS00626">
    <property type="entry name" value="RCC1_2"/>
    <property type="match status" value="1"/>
</dbReference>
<evidence type="ECO:0000313" key="2">
    <source>
        <dbReference type="Proteomes" id="UP000321055"/>
    </source>
</evidence>
<dbReference type="Proteomes" id="UP000321055">
    <property type="component" value="Unassembled WGS sequence"/>
</dbReference>
<sequence>MKIPHLHLIRPFTLLALLLAAPVFTVTPMVTTGYDHTVALKSDGTIAAWGDNAHRQLGIGNTEYRLSQMAIPEFTQVKVSRLDITERRVQPLLH</sequence>
<comment type="caution">
    <text evidence="1">The sequence shown here is derived from an EMBL/GenBank/DDBJ whole genome shotgun (WGS) entry which is preliminary data.</text>
</comment>
<evidence type="ECO:0008006" key="3">
    <source>
        <dbReference type="Google" id="ProtNLM"/>
    </source>
</evidence>
<protein>
    <recommendedName>
        <fullName evidence="3">Regulator of chromosome condensation (RCC1) repeat-containing protein</fullName>
    </recommendedName>
</protein>
<dbReference type="SUPFAM" id="SSF50985">
    <property type="entry name" value="RCC1/BLIP-II"/>
    <property type="match status" value="1"/>
</dbReference>
<dbReference type="Gene3D" id="2.130.10.30">
    <property type="entry name" value="Regulator of chromosome condensation 1/beta-lactamase-inhibitor protein II"/>
    <property type="match status" value="1"/>
</dbReference>
<name>A0A5C7VPE4_9PROT</name>
<reference evidence="1 2" key="1">
    <citation type="submission" date="2018-09" db="EMBL/GenBank/DDBJ databases">
        <title>Metagenome Assembled Genomes from an Advanced Water Purification Facility.</title>
        <authorList>
            <person name="Stamps B.W."/>
            <person name="Spear J.R."/>
        </authorList>
    </citation>
    <scope>NUCLEOTIDE SEQUENCE [LARGE SCALE GENOMIC DNA]</scope>
    <source>
        <strain evidence="1">Bin_54_1</strain>
    </source>
</reference>
<dbReference type="InterPro" id="IPR009091">
    <property type="entry name" value="RCC1/BLIP-II"/>
</dbReference>
<accession>A0A5C7VPE4</accession>
<evidence type="ECO:0000313" key="1">
    <source>
        <dbReference type="EMBL" id="TXI27050.1"/>
    </source>
</evidence>
<organism evidence="1 2">
    <name type="scientific">Nitrosomonas oligotropha</name>
    <dbReference type="NCBI Taxonomy" id="42354"/>
    <lineage>
        <taxon>Bacteria</taxon>
        <taxon>Pseudomonadati</taxon>
        <taxon>Pseudomonadota</taxon>
        <taxon>Betaproteobacteria</taxon>
        <taxon>Nitrosomonadales</taxon>
        <taxon>Nitrosomonadaceae</taxon>
        <taxon>Nitrosomonas</taxon>
    </lineage>
</organism>
<dbReference type="AlphaFoldDB" id="A0A5C7VPE4"/>
<gene>
    <name evidence="1" type="ORF">E6Q60_10800</name>
</gene>
<proteinExistence type="predicted"/>
<dbReference type="EMBL" id="SSFX01000086">
    <property type="protein sequence ID" value="TXI27050.1"/>
    <property type="molecule type" value="Genomic_DNA"/>
</dbReference>
<dbReference type="InterPro" id="IPR000408">
    <property type="entry name" value="Reg_chr_condens"/>
</dbReference>